<keyword evidence="4" id="KW-0813">Transport</keyword>
<gene>
    <name evidence="7" type="primary">thiB</name>
    <name evidence="7" type="ORF">PROFFT_A_05170</name>
</gene>
<organism evidence="7 8">
    <name type="scientific">Candidatus Profftia tarda</name>
    <dbReference type="NCBI Taxonomy" id="1177216"/>
    <lineage>
        <taxon>Bacteria</taxon>
        <taxon>Pseudomonadati</taxon>
        <taxon>Pseudomonadota</taxon>
        <taxon>Gammaproteobacteria</taxon>
        <taxon>Enterobacterales</taxon>
        <taxon>Enterobacteriaceae</taxon>
        <taxon>Candidatus Profftia</taxon>
    </lineage>
</organism>
<evidence type="ECO:0000256" key="2">
    <source>
        <dbReference type="ARBA" id="ARBA00008520"/>
    </source>
</evidence>
<dbReference type="InterPro" id="IPR005948">
    <property type="entry name" value="ThiB-like"/>
</dbReference>
<name>A0A8E4GIB2_9ENTR</name>
<evidence type="ECO:0000256" key="1">
    <source>
        <dbReference type="ARBA" id="ARBA00004418"/>
    </source>
</evidence>
<evidence type="ECO:0000256" key="5">
    <source>
        <dbReference type="ARBA" id="ARBA00022729"/>
    </source>
</evidence>
<dbReference type="RefSeq" id="WP_216782309.1">
    <property type="nucleotide sequence ID" value="NZ_LR890047.1"/>
</dbReference>
<evidence type="ECO:0000313" key="8">
    <source>
        <dbReference type="Proteomes" id="UP000683585"/>
    </source>
</evidence>
<evidence type="ECO:0000256" key="6">
    <source>
        <dbReference type="ARBA" id="ARBA00022764"/>
    </source>
</evidence>
<comment type="subcellular location">
    <subcellularLocation>
        <location evidence="1">Periplasm</location>
    </subcellularLocation>
</comment>
<dbReference type="GO" id="GO:0015888">
    <property type="term" value="P:thiamine transport"/>
    <property type="evidence" value="ECO:0007669"/>
    <property type="project" value="InterPro"/>
</dbReference>
<reference evidence="7" key="1">
    <citation type="submission" date="2020-10" db="EMBL/GenBank/DDBJ databases">
        <authorList>
            <person name="Szabo G."/>
        </authorList>
    </citation>
    <scope>NUCLEOTIDE SEQUENCE</scope>
    <source>
        <strain evidence="7">PROFFT</strain>
    </source>
</reference>
<dbReference type="InterPro" id="IPR006059">
    <property type="entry name" value="SBP"/>
</dbReference>
<dbReference type="NCBIfam" id="TIGR01276">
    <property type="entry name" value="thiB"/>
    <property type="match status" value="1"/>
</dbReference>
<dbReference type="GO" id="GO:0030975">
    <property type="term" value="F:thiamine binding"/>
    <property type="evidence" value="ECO:0007669"/>
    <property type="project" value="InterPro"/>
</dbReference>
<evidence type="ECO:0000313" key="7">
    <source>
        <dbReference type="EMBL" id="CAD6511718.1"/>
    </source>
</evidence>
<dbReference type="AlphaFoldDB" id="A0A8E4GIB2"/>
<dbReference type="CDD" id="cd13545">
    <property type="entry name" value="PBP2_TbpA"/>
    <property type="match status" value="1"/>
</dbReference>
<keyword evidence="6" id="KW-0574">Periplasm</keyword>
<dbReference type="EMBL" id="LR890047">
    <property type="protein sequence ID" value="CAD6511718.1"/>
    <property type="molecule type" value="Genomic_DNA"/>
</dbReference>
<accession>A0A8E4GIB2</accession>
<protein>
    <recommendedName>
        <fullName evidence="3">Thiamine-binding periplasmic protein</fullName>
    </recommendedName>
</protein>
<sequence length="333" mass="38148">MLKLIIAALMIISTSFRSNGSSKKPVLTVYTCNSFAAQWGPGPKIKEFFEKKYDCEIKFITLEYGISLLNRIRMEGKKSSADIVLGLDNNILKSAKQSGLFVPHGIDTKEIIIPHYSPDIFFMPYDYGYFAFIYNKNMLKNPPTSLKQLIESPARLWRLIYQDPRTSSMGLGLILWMQKVYGDQASRAWTQLAKHTLTITKGWSESYGLFLKGESDLVLSYTTSPAYHIIEEKQYNYAAADFSEGHYMQVEFAAQLASSKHPNLAHKFMQFIITADFQNQIPTGNWMYPVIANILPEGFKQINTPRKALEFNQEYVANNRAQWIHTWQTSVSR</sequence>
<dbReference type="GO" id="GO:0030288">
    <property type="term" value="C:outer membrane-bounded periplasmic space"/>
    <property type="evidence" value="ECO:0007669"/>
    <property type="project" value="InterPro"/>
</dbReference>
<evidence type="ECO:0000256" key="4">
    <source>
        <dbReference type="ARBA" id="ARBA00022448"/>
    </source>
</evidence>
<proteinExistence type="inferred from homology"/>
<comment type="similarity">
    <text evidence="2">Belongs to the bacterial solute-binding protein 1 family.</text>
</comment>
<dbReference type="PANTHER" id="PTHR30006">
    <property type="entry name" value="THIAMINE-BINDING PERIPLASMIC PROTEIN-RELATED"/>
    <property type="match status" value="1"/>
</dbReference>
<dbReference type="NCBIfam" id="TIGR01254">
    <property type="entry name" value="sfuA"/>
    <property type="match status" value="1"/>
</dbReference>
<evidence type="ECO:0000256" key="3">
    <source>
        <dbReference type="ARBA" id="ARBA00019815"/>
    </source>
</evidence>
<dbReference type="Proteomes" id="UP000683585">
    <property type="component" value="Chromosome"/>
</dbReference>
<dbReference type="KEGG" id="ptf:PROFFT_A_05170"/>
<keyword evidence="8" id="KW-1185">Reference proteome</keyword>
<dbReference type="PANTHER" id="PTHR30006:SF3">
    <property type="entry name" value="THIAMINE-BINDING PERIPLASMIC PROTEIN"/>
    <property type="match status" value="1"/>
</dbReference>
<dbReference type="InterPro" id="IPR005967">
    <property type="entry name" value="ThiB"/>
</dbReference>
<dbReference type="Pfam" id="PF01547">
    <property type="entry name" value="SBP_bac_1"/>
    <property type="match status" value="1"/>
</dbReference>
<keyword evidence="5" id="KW-0732">Signal</keyword>
<dbReference type="GO" id="GO:0030976">
    <property type="term" value="F:thiamine pyrophosphate binding"/>
    <property type="evidence" value="ECO:0007669"/>
    <property type="project" value="TreeGrafter"/>
</dbReference>